<gene>
    <name evidence="2" type="ORF">Fcan01_24346</name>
</gene>
<feature type="transmembrane region" description="Helical" evidence="1">
    <location>
        <begin position="204"/>
        <end position="223"/>
    </location>
</feature>
<proteinExistence type="predicted"/>
<sequence>MLHDHIQIIKWSLTGLSWLHCIPLKWDKSSQRIAHIKTRTKLNIVRAVQILQLGYFGLVTLIAYNQYKSGCLITLLPNVFMWLVTITLYLWGMGIDLSNKAGALLNTTLRFEIWMQDSFKAMDILPDTNSGKSITNRMCIPMGIIRTRRLLGNHCVPPYLGYLVGYCSSCQQHLVPADALGWNLVKYLVSIVDGYHCTVQLWRAFFILFNFLLLELDVCWIIWPY</sequence>
<evidence type="ECO:0000313" key="2">
    <source>
        <dbReference type="EMBL" id="OXA41062.1"/>
    </source>
</evidence>
<keyword evidence="1" id="KW-0472">Membrane</keyword>
<organism evidence="2 3">
    <name type="scientific">Folsomia candida</name>
    <name type="common">Springtail</name>
    <dbReference type="NCBI Taxonomy" id="158441"/>
    <lineage>
        <taxon>Eukaryota</taxon>
        <taxon>Metazoa</taxon>
        <taxon>Ecdysozoa</taxon>
        <taxon>Arthropoda</taxon>
        <taxon>Hexapoda</taxon>
        <taxon>Collembola</taxon>
        <taxon>Entomobryomorpha</taxon>
        <taxon>Isotomoidea</taxon>
        <taxon>Isotomidae</taxon>
        <taxon>Proisotominae</taxon>
        <taxon>Folsomia</taxon>
    </lineage>
</organism>
<name>A0A226D685_FOLCA</name>
<evidence type="ECO:0000256" key="1">
    <source>
        <dbReference type="SAM" id="Phobius"/>
    </source>
</evidence>
<keyword evidence="3" id="KW-1185">Reference proteome</keyword>
<evidence type="ECO:0000313" key="3">
    <source>
        <dbReference type="Proteomes" id="UP000198287"/>
    </source>
</evidence>
<dbReference type="Proteomes" id="UP000198287">
    <property type="component" value="Unassembled WGS sequence"/>
</dbReference>
<accession>A0A226D685</accession>
<reference evidence="2 3" key="1">
    <citation type="submission" date="2015-12" db="EMBL/GenBank/DDBJ databases">
        <title>The genome of Folsomia candida.</title>
        <authorList>
            <person name="Faddeeva A."/>
            <person name="Derks M.F."/>
            <person name="Anvar Y."/>
            <person name="Smit S."/>
            <person name="Van Straalen N."/>
            <person name="Roelofs D."/>
        </authorList>
    </citation>
    <scope>NUCLEOTIDE SEQUENCE [LARGE SCALE GENOMIC DNA]</scope>
    <source>
        <strain evidence="2 3">VU population</strain>
        <tissue evidence="2">Whole body</tissue>
    </source>
</reference>
<feature type="transmembrane region" description="Helical" evidence="1">
    <location>
        <begin position="47"/>
        <end position="67"/>
    </location>
</feature>
<feature type="transmembrane region" description="Helical" evidence="1">
    <location>
        <begin position="73"/>
        <end position="91"/>
    </location>
</feature>
<keyword evidence="1" id="KW-0812">Transmembrane</keyword>
<dbReference type="AlphaFoldDB" id="A0A226D685"/>
<comment type="caution">
    <text evidence="2">The sequence shown here is derived from an EMBL/GenBank/DDBJ whole genome shotgun (WGS) entry which is preliminary data.</text>
</comment>
<protein>
    <submittedName>
        <fullName evidence="2">Uncharacterized protein</fullName>
    </submittedName>
</protein>
<dbReference type="EMBL" id="LNIX01000031">
    <property type="protein sequence ID" value="OXA41062.1"/>
    <property type="molecule type" value="Genomic_DNA"/>
</dbReference>
<keyword evidence="1" id="KW-1133">Transmembrane helix</keyword>